<dbReference type="RefSeq" id="WP_103263007.1">
    <property type="nucleotide sequence ID" value="NZ_PPEL01000048.1"/>
</dbReference>
<feature type="domain" description="HTH cro/C1-type" evidence="3">
    <location>
        <begin position="6"/>
        <end position="60"/>
    </location>
</feature>
<evidence type="ECO:0000313" key="4">
    <source>
        <dbReference type="EMBL" id="PNV65086.1"/>
    </source>
</evidence>
<organism evidence="4 5">
    <name type="scientific">Rubneribacter badeniensis</name>
    <dbReference type="NCBI Taxonomy" id="2070688"/>
    <lineage>
        <taxon>Bacteria</taxon>
        <taxon>Bacillati</taxon>
        <taxon>Actinomycetota</taxon>
        <taxon>Coriobacteriia</taxon>
        <taxon>Eggerthellales</taxon>
        <taxon>Eggerthellaceae</taxon>
        <taxon>Rubneribacter</taxon>
    </lineage>
</organism>
<dbReference type="GO" id="GO:0003677">
    <property type="term" value="F:DNA binding"/>
    <property type="evidence" value="ECO:0007669"/>
    <property type="project" value="UniProtKB-KW"/>
</dbReference>
<protein>
    <submittedName>
        <fullName evidence="4">XRE family transcriptional regulator</fullName>
    </submittedName>
</protein>
<dbReference type="Gene3D" id="1.10.260.40">
    <property type="entry name" value="lambda repressor-like DNA-binding domains"/>
    <property type="match status" value="1"/>
</dbReference>
<keyword evidence="5" id="KW-1185">Reference proteome</keyword>
<dbReference type="PANTHER" id="PTHR46558">
    <property type="entry name" value="TRACRIPTIONAL REGULATORY PROTEIN-RELATED-RELATED"/>
    <property type="match status" value="1"/>
</dbReference>
<proteinExistence type="predicted"/>
<dbReference type="PROSITE" id="PS50943">
    <property type="entry name" value="HTH_CROC1"/>
    <property type="match status" value="1"/>
</dbReference>
<feature type="region of interest" description="Disordered" evidence="2">
    <location>
        <begin position="159"/>
        <end position="180"/>
    </location>
</feature>
<dbReference type="SUPFAM" id="SSF47413">
    <property type="entry name" value="lambda repressor-like DNA-binding domains"/>
    <property type="match status" value="1"/>
</dbReference>
<comment type="caution">
    <text evidence="4">The sequence shown here is derived from an EMBL/GenBank/DDBJ whole genome shotgun (WGS) entry which is preliminary data.</text>
</comment>
<dbReference type="InterPro" id="IPR001387">
    <property type="entry name" value="Cro/C1-type_HTH"/>
</dbReference>
<keyword evidence="1" id="KW-0238">DNA-binding</keyword>
<evidence type="ECO:0000256" key="2">
    <source>
        <dbReference type="SAM" id="MobiDB-lite"/>
    </source>
</evidence>
<gene>
    <name evidence="4" type="ORF">C2L80_08425</name>
</gene>
<name>A0A2K2U435_9ACTN</name>
<sequence length="180" mass="19849">MLGEKLMKLRKKQGMSQQEVASELGVTRQTVSHWECDQGAPSLDKAVGLARLYGVSLDDLAADEVEVIVADAPPEGSRRRDAHVLRHLEGERCRICYRTPCDDVMGIIKSASMPDKVRVLSVGDGWLRVEHDLGAGLLRSKKETAVRLIDIDLIDSVLAWPPDDDDDDEEEPSASEEEAS</sequence>
<dbReference type="CDD" id="cd00093">
    <property type="entry name" value="HTH_XRE"/>
    <property type="match status" value="1"/>
</dbReference>
<dbReference type="EMBL" id="PPEL01000048">
    <property type="protein sequence ID" value="PNV65086.1"/>
    <property type="molecule type" value="Genomic_DNA"/>
</dbReference>
<evidence type="ECO:0000313" key="5">
    <source>
        <dbReference type="Proteomes" id="UP000236488"/>
    </source>
</evidence>
<evidence type="ECO:0000259" key="3">
    <source>
        <dbReference type="PROSITE" id="PS50943"/>
    </source>
</evidence>
<feature type="compositionally biased region" description="Acidic residues" evidence="2">
    <location>
        <begin position="162"/>
        <end position="180"/>
    </location>
</feature>
<dbReference type="AlphaFoldDB" id="A0A2K2U435"/>
<evidence type="ECO:0000256" key="1">
    <source>
        <dbReference type="ARBA" id="ARBA00023125"/>
    </source>
</evidence>
<dbReference type="SMART" id="SM00530">
    <property type="entry name" value="HTH_XRE"/>
    <property type="match status" value="1"/>
</dbReference>
<dbReference type="Pfam" id="PF01381">
    <property type="entry name" value="HTH_3"/>
    <property type="match status" value="1"/>
</dbReference>
<dbReference type="PANTHER" id="PTHR46558:SF13">
    <property type="entry name" value="HTH-TYPE TRANSCRIPTIONAL REGULATOR IMMR"/>
    <property type="match status" value="1"/>
</dbReference>
<reference evidence="4 5" key="1">
    <citation type="journal article" date="2018" name="Int. J. Syst. Evol. Microbiol.">
        <title>Rubneribacter badeniensis gen. nov., sp. nov. and Enteroscipio rubneri gen. nov., sp. nov., new members of the Eggerthellaceae isolated from human faeces.</title>
        <authorList>
            <person name="Danylec N."/>
            <person name="Gobl A."/>
            <person name="Stoll D.A."/>
            <person name="Hetzer B."/>
            <person name="Kulling S.E."/>
            <person name="Huch M."/>
        </authorList>
    </citation>
    <scope>NUCLEOTIDE SEQUENCE [LARGE SCALE GENOMIC DNA]</scope>
    <source>
        <strain evidence="4 5">ResAG-85</strain>
    </source>
</reference>
<accession>A0A2K2U435</accession>
<dbReference type="Proteomes" id="UP000236488">
    <property type="component" value="Unassembled WGS sequence"/>
</dbReference>
<dbReference type="InterPro" id="IPR010982">
    <property type="entry name" value="Lambda_DNA-bd_dom_sf"/>
</dbReference>